<evidence type="ECO:0000256" key="2">
    <source>
        <dbReference type="ARBA" id="ARBA00011738"/>
    </source>
</evidence>
<dbReference type="AlphaFoldDB" id="A0A2G5DXJ0"/>
<dbReference type="EMBL" id="KZ305031">
    <property type="protein sequence ID" value="PIA48249.1"/>
    <property type="molecule type" value="Genomic_DNA"/>
</dbReference>
<dbReference type="OrthoDB" id="1928589at2759"/>
<sequence length="182" mass="20368">MASDLTYFFKFILLSTFSIIINGQNSDWFTETKPMHQMKEKVSHLHFYFHDTVSGKNPTAIRIAGPKHTGFGTTRVADDPLTEGPDPKSKLIGKAQGMFAVSAQQELSLIMMLTYVFTEGKYNGSTLSILGRNSILQPVREMPIVGGTGLFRFARGYALARTFSFNTLEDAIVEYKVTVIHY</sequence>
<dbReference type="InterPro" id="IPR044859">
    <property type="entry name" value="Allene_oxi_cyc_Dirigent"/>
</dbReference>
<dbReference type="PANTHER" id="PTHR21495">
    <property type="entry name" value="NUCLEOPORIN-RELATED"/>
    <property type="match status" value="1"/>
</dbReference>
<accession>A0A2G5DXJ0</accession>
<keyword evidence="6" id="KW-1185">Reference proteome</keyword>
<comment type="similarity">
    <text evidence="1 4">Belongs to the plant dirigent protein family.</text>
</comment>
<evidence type="ECO:0000256" key="3">
    <source>
        <dbReference type="ARBA" id="ARBA00022525"/>
    </source>
</evidence>
<evidence type="ECO:0000313" key="5">
    <source>
        <dbReference type="EMBL" id="PIA48249.1"/>
    </source>
</evidence>
<reference evidence="5 6" key="1">
    <citation type="submission" date="2017-09" db="EMBL/GenBank/DDBJ databases">
        <title>WGS assembly of Aquilegia coerulea Goldsmith.</title>
        <authorList>
            <person name="Hodges S."/>
            <person name="Kramer E."/>
            <person name="Nordborg M."/>
            <person name="Tomkins J."/>
            <person name="Borevitz J."/>
            <person name="Derieg N."/>
            <person name="Yan J."/>
            <person name="Mihaltcheva S."/>
            <person name="Hayes R.D."/>
            <person name="Rokhsar D."/>
        </authorList>
    </citation>
    <scope>NUCLEOTIDE SEQUENCE [LARGE SCALE GENOMIC DNA]</scope>
    <source>
        <strain evidence="6">cv. Goldsmith</strain>
    </source>
</reference>
<keyword evidence="3 4" id="KW-0964">Secreted</keyword>
<keyword evidence="4" id="KW-0732">Signal</keyword>
<evidence type="ECO:0000313" key="6">
    <source>
        <dbReference type="Proteomes" id="UP000230069"/>
    </source>
</evidence>
<comment type="function">
    <text evidence="4">Dirigent proteins impart stereoselectivity on the phenoxy radical-coupling reaction, yielding optically active lignans from two molecules of coniferyl alcohol in the biosynthesis of lignans, flavonolignans, and alkaloids and thus plays a central role in plant secondary metabolism.</text>
</comment>
<dbReference type="InterPro" id="IPR004265">
    <property type="entry name" value="Dirigent"/>
</dbReference>
<dbReference type="Gene3D" id="2.40.480.10">
    <property type="entry name" value="Allene oxide cyclase-like"/>
    <property type="match status" value="1"/>
</dbReference>
<feature type="signal peptide" evidence="4">
    <location>
        <begin position="1"/>
        <end position="23"/>
    </location>
</feature>
<organism evidence="5 6">
    <name type="scientific">Aquilegia coerulea</name>
    <name type="common">Rocky mountain columbine</name>
    <dbReference type="NCBI Taxonomy" id="218851"/>
    <lineage>
        <taxon>Eukaryota</taxon>
        <taxon>Viridiplantae</taxon>
        <taxon>Streptophyta</taxon>
        <taxon>Embryophyta</taxon>
        <taxon>Tracheophyta</taxon>
        <taxon>Spermatophyta</taxon>
        <taxon>Magnoliopsida</taxon>
        <taxon>Ranunculales</taxon>
        <taxon>Ranunculaceae</taxon>
        <taxon>Thalictroideae</taxon>
        <taxon>Aquilegia</taxon>
    </lineage>
</organism>
<dbReference type="Pfam" id="PF03018">
    <property type="entry name" value="Dirigent"/>
    <property type="match status" value="1"/>
</dbReference>
<evidence type="ECO:0000256" key="1">
    <source>
        <dbReference type="ARBA" id="ARBA00010746"/>
    </source>
</evidence>
<dbReference type="Proteomes" id="UP000230069">
    <property type="component" value="Unassembled WGS sequence"/>
</dbReference>
<proteinExistence type="inferred from homology"/>
<name>A0A2G5DXJ0_AQUCA</name>
<protein>
    <recommendedName>
        <fullName evidence="4">Dirigent protein</fullName>
    </recommendedName>
</protein>
<dbReference type="GO" id="GO:0009699">
    <property type="term" value="P:phenylpropanoid biosynthetic process"/>
    <property type="evidence" value="ECO:0007669"/>
    <property type="project" value="UniProtKB-ARBA"/>
</dbReference>
<dbReference type="InParanoid" id="A0A2G5DXJ0"/>
<feature type="chain" id="PRO_5013424357" description="Dirigent protein" evidence="4">
    <location>
        <begin position="24"/>
        <end position="182"/>
    </location>
</feature>
<comment type="subunit">
    <text evidence="2 4">Homodimer.</text>
</comment>
<dbReference type="GO" id="GO:0048046">
    <property type="term" value="C:apoplast"/>
    <property type="evidence" value="ECO:0007669"/>
    <property type="project" value="UniProtKB-SubCell"/>
</dbReference>
<comment type="subcellular location">
    <subcellularLocation>
        <location evidence="4">Secreted</location>
        <location evidence="4">Extracellular space</location>
        <location evidence="4">Apoplast</location>
    </subcellularLocation>
</comment>
<evidence type="ECO:0000256" key="4">
    <source>
        <dbReference type="RuleBase" id="RU363099"/>
    </source>
</evidence>
<keyword evidence="4" id="KW-0052">Apoplast</keyword>
<gene>
    <name evidence="5" type="ORF">AQUCO_01400673v1</name>
</gene>
<dbReference type="STRING" id="218851.A0A2G5DXJ0"/>
<dbReference type="FunCoup" id="A0A2G5DXJ0">
    <property type="interactions" value="196"/>
</dbReference>